<feature type="compositionally biased region" description="Basic and acidic residues" evidence="1">
    <location>
        <begin position="25"/>
        <end position="44"/>
    </location>
</feature>
<dbReference type="EMBL" id="MIGA01000011">
    <property type="protein sequence ID" value="OSY46254.1"/>
    <property type="molecule type" value="Genomic_DNA"/>
</dbReference>
<keyword evidence="3" id="KW-1185">Reference proteome</keyword>
<protein>
    <submittedName>
        <fullName evidence="2">Uncharacterized protein</fullName>
    </submittedName>
</protein>
<proteinExistence type="predicted"/>
<reference evidence="2 3" key="1">
    <citation type="submission" date="2016-09" db="EMBL/GenBank/DDBJ databases">
        <title>Streptomyces platensis DSM40041, a candidate organism with high potential of specific P450 cytochromes.</title>
        <authorList>
            <person name="Grumaz C."/>
            <person name="Vainshtein Y."/>
            <person name="Kirstahler P."/>
            <person name="Sohn K."/>
        </authorList>
    </citation>
    <scope>NUCLEOTIDE SEQUENCE [LARGE SCALE GENOMIC DNA]</scope>
    <source>
        <strain evidence="2 3">DSM 40041</strain>
    </source>
</reference>
<feature type="compositionally biased region" description="Acidic residues" evidence="1">
    <location>
        <begin position="63"/>
        <end position="80"/>
    </location>
</feature>
<evidence type="ECO:0000313" key="3">
    <source>
        <dbReference type="Proteomes" id="UP000194225"/>
    </source>
</evidence>
<evidence type="ECO:0000313" key="2">
    <source>
        <dbReference type="EMBL" id="OSY46254.1"/>
    </source>
</evidence>
<name>A0ABX3XZL3_STRPT</name>
<evidence type="ECO:0000256" key="1">
    <source>
        <dbReference type="SAM" id="MobiDB-lite"/>
    </source>
</evidence>
<accession>A0ABX3XZL3</accession>
<comment type="caution">
    <text evidence="2">The sequence shown here is derived from an EMBL/GenBank/DDBJ whole genome shotgun (WGS) entry which is preliminary data.</text>
</comment>
<organism evidence="2 3">
    <name type="scientific">Streptomyces platensis</name>
    <dbReference type="NCBI Taxonomy" id="58346"/>
    <lineage>
        <taxon>Bacteria</taxon>
        <taxon>Bacillati</taxon>
        <taxon>Actinomycetota</taxon>
        <taxon>Actinomycetes</taxon>
        <taxon>Kitasatosporales</taxon>
        <taxon>Streptomycetaceae</taxon>
        <taxon>Streptomyces</taxon>
    </lineage>
</organism>
<gene>
    <name evidence="2" type="ORF">BG653_02222</name>
</gene>
<feature type="region of interest" description="Disordered" evidence="1">
    <location>
        <begin position="1"/>
        <end position="110"/>
    </location>
</feature>
<dbReference type="Proteomes" id="UP000194225">
    <property type="component" value="Unassembled WGS sequence"/>
</dbReference>
<sequence>MALIRRRAWRSGTRVPGQDVTVPMEEARQLMTRHDATGEDRTPLPHDLPSHQADVSSPVPDPWDPELSEDESDGPDETVPDTDQAGTGRTGGQKAAGFRTDQPVPHEPVD</sequence>